<name>A0ABS1K4H7_9MICC</name>
<organism evidence="2 3">
    <name type="scientific">Sinomonas cellulolyticus</name>
    <dbReference type="NCBI Taxonomy" id="2801916"/>
    <lineage>
        <taxon>Bacteria</taxon>
        <taxon>Bacillati</taxon>
        <taxon>Actinomycetota</taxon>
        <taxon>Actinomycetes</taxon>
        <taxon>Micrococcales</taxon>
        <taxon>Micrococcaceae</taxon>
        <taxon>Sinomonas</taxon>
    </lineage>
</organism>
<keyword evidence="1" id="KW-0175">Coiled coil</keyword>
<evidence type="ECO:0008006" key="4">
    <source>
        <dbReference type="Google" id="ProtNLM"/>
    </source>
</evidence>
<feature type="coiled-coil region" evidence="1">
    <location>
        <begin position="225"/>
        <end position="252"/>
    </location>
</feature>
<reference evidence="2 3" key="1">
    <citation type="submission" date="2021-01" db="EMBL/GenBank/DDBJ databases">
        <title>Genome public.</title>
        <authorList>
            <person name="Liu C."/>
            <person name="Sun Q."/>
        </authorList>
    </citation>
    <scope>NUCLEOTIDE SEQUENCE [LARGE SCALE GENOMIC DNA]</scope>
    <source>
        <strain evidence="2 3">JC656</strain>
    </source>
</reference>
<keyword evidence="3" id="KW-1185">Reference proteome</keyword>
<gene>
    <name evidence="2" type="ORF">JJE72_12270</name>
</gene>
<sequence length="305" mass="34926">MDVGDELIYRVRDYAASERVRVVAVIPGKKNPRYEVEFLDGETVGRRENVPGSRLHGPWAGVRAFDEVMANWERFEAYRLTDPEETAVGKAFALLIPEPVAEWEWSPVRWTTTVHDQGALERIIGLPIADLVSQTDSFLHDGELVVSPAGTLMISECACRVTPGPVLEWVTSDEKEYRERAKHGRDWTDVTGHPTITSPEWEYQWYLERGRPVHELLRAWCGQRAVSAQERLAAAEAEVHRLDALVVRLIDELKEHGHARAAEIIAQTHEDERITPYNVRPIVDRPLKPSEIPIRYERAPRRWGY</sequence>
<accession>A0ABS1K4H7</accession>
<proteinExistence type="predicted"/>
<comment type="caution">
    <text evidence="2">The sequence shown here is derived from an EMBL/GenBank/DDBJ whole genome shotgun (WGS) entry which is preliminary data.</text>
</comment>
<dbReference type="RefSeq" id="WP_189692686.1">
    <property type="nucleotide sequence ID" value="NZ_BNCM01000003.1"/>
</dbReference>
<protein>
    <recommendedName>
        <fullName evidence="4">PE-PGRS family protein</fullName>
    </recommendedName>
</protein>
<dbReference type="EMBL" id="JAERRC010000030">
    <property type="protein sequence ID" value="MBL0706277.1"/>
    <property type="molecule type" value="Genomic_DNA"/>
</dbReference>
<evidence type="ECO:0000313" key="3">
    <source>
        <dbReference type="Proteomes" id="UP000639051"/>
    </source>
</evidence>
<evidence type="ECO:0000256" key="1">
    <source>
        <dbReference type="SAM" id="Coils"/>
    </source>
</evidence>
<dbReference type="Proteomes" id="UP000639051">
    <property type="component" value="Unassembled WGS sequence"/>
</dbReference>
<evidence type="ECO:0000313" key="2">
    <source>
        <dbReference type="EMBL" id="MBL0706277.1"/>
    </source>
</evidence>